<dbReference type="Pfam" id="PF01943">
    <property type="entry name" value="Polysacc_synt"/>
    <property type="match status" value="1"/>
</dbReference>
<feature type="transmembrane region" description="Helical" evidence="6">
    <location>
        <begin position="371"/>
        <end position="393"/>
    </location>
</feature>
<dbReference type="EMBL" id="CP019352">
    <property type="protein sequence ID" value="APY00932.1"/>
    <property type="molecule type" value="Genomic_DNA"/>
</dbReference>
<feature type="transmembrane region" description="Helical" evidence="6">
    <location>
        <begin position="345"/>
        <end position="366"/>
    </location>
</feature>
<keyword evidence="8" id="KW-1185">Reference proteome</keyword>
<keyword evidence="3 6" id="KW-0812">Transmembrane</keyword>
<protein>
    <submittedName>
        <fullName evidence="7">O-antigen translocase</fullName>
    </submittedName>
</protein>
<gene>
    <name evidence="7" type="ORF">BWR22_11645</name>
</gene>
<dbReference type="InterPro" id="IPR050833">
    <property type="entry name" value="Poly_Biosynth_Transport"/>
</dbReference>
<accession>A0AAC9LQ65</accession>
<feature type="transmembrane region" description="Helical" evidence="6">
    <location>
        <begin position="273"/>
        <end position="292"/>
    </location>
</feature>
<dbReference type="Proteomes" id="UP000187506">
    <property type="component" value="Chromosome"/>
</dbReference>
<name>A0AAC9LQ65_9FLAO</name>
<evidence type="ECO:0000313" key="8">
    <source>
        <dbReference type="Proteomes" id="UP000187506"/>
    </source>
</evidence>
<dbReference type="InterPro" id="IPR044550">
    <property type="entry name" value="WzxE"/>
</dbReference>
<dbReference type="GO" id="GO:0005886">
    <property type="term" value="C:plasma membrane"/>
    <property type="evidence" value="ECO:0007669"/>
    <property type="project" value="UniProtKB-SubCell"/>
</dbReference>
<evidence type="ECO:0000313" key="7">
    <source>
        <dbReference type="EMBL" id="APY00932.1"/>
    </source>
</evidence>
<feature type="transmembrane region" description="Helical" evidence="6">
    <location>
        <begin position="185"/>
        <end position="207"/>
    </location>
</feature>
<dbReference type="CDD" id="cd13125">
    <property type="entry name" value="MATE_like_10"/>
    <property type="match status" value="1"/>
</dbReference>
<organism evidence="7 8">
    <name type="scientific">Lacinutrix venerupis</name>
    <dbReference type="NCBI Taxonomy" id="1486034"/>
    <lineage>
        <taxon>Bacteria</taxon>
        <taxon>Pseudomonadati</taxon>
        <taxon>Bacteroidota</taxon>
        <taxon>Flavobacteriia</taxon>
        <taxon>Flavobacteriales</taxon>
        <taxon>Flavobacteriaceae</taxon>
        <taxon>Lacinutrix</taxon>
    </lineage>
</organism>
<dbReference type="InterPro" id="IPR002797">
    <property type="entry name" value="Polysacc_synth"/>
</dbReference>
<proteinExistence type="predicted"/>
<dbReference type="PANTHER" id="PTHR30250:SF30">
    <property type="entry name" value="LIPID III FLIPPASE"/>
    <property type="match status" value="1"/>
</dbReference>
<evidence type="ECO:0000256" key="1">
    <source>
        <dbReference type="ARBA" id="ARBA00004651"/>
    </source>
</evidence>
<keyword evidence="2" id="KW-1003">Cell membrane</keyword>
<keyword evidence="4 6" id="KW-1133">Transmembrane helix</keyword>
<sequence length="436" mass="49622">MKFILKYIDNNVLVKVASLNSVSVFIKIISGFLTSKFIAIFVGAEGLALIGNLRDFASAARTFSILGMYNGVVKYVAQFKTNKLELSKILSTTLYLGFIATGLVSIFSYYYSEEINTYLFKEYNDYGYVIRIFAIVLPFYALNMMAFSILNGFSKFKYLILFNIFGQILGAAITIILIWQNQIDGALIAVVIAESMLFLITLVGILNRQNFIPLIKASNFNFGYVKKLSAYSVMALFSAILLPFIAVKIRGYITDELGLQKAGMWEAMNRISKYYLMFISSLLALYILPRFSEINTIKGFRKEVFNFYKTIVPVFALILAVIYLLRNFIIQILFTNEFQPVEELFLWQLLGDFIKVLSMIITYQFLAKKMFWHYIIVEAFSVAVLYLTSIYFIDAFGVVGATIAHFATFVLHYGIVLLIFSSSLFGVLPKNEENDD</sequence>
<feature type="transmembrane region" description="Helical" evidence="6">
    <location>
        <begin position="304"/>
        <end position="325"/>
    </location>
</feature>
<feature type="transmembrane region" description="Helical" evidence="6">
    <location>
        <begin position="399"/>
        <end position="420"/>
    </location>
</feature>
<dbReference type="KEGG" id="lvn:BWR22_11645"/>
<feature type="transmembrane region" description="Helical" evidence="6">
    <location>
        <begin position="89"/>
        <end position="111"/>
    </location>
</feature>
<keyword evidence="5 6" id="KW-0472">Membrane</keyword>
<reference evidence="7 8" key="1">
    <citation type="submission" date="2017-01" db="EMBL/GenBank/DDBJ databases">
        <title>Complete genome of Lacinutrix venerupis DOK2-8 isolated from seawater in Dokdo.</title>
        <authorList>
            <person name="Chi W.-J."/>
            <person name="Kim J.H."/>
        </authorList>
    </citation>
    <scope>NUCLEOTIDE SEQUENCE [LARGE SCALE GENOMIC DNA]</scope>
    <source>
        <strain evidence="7 8">DOK2-8</strain>
    </source>
</reference>
<evidence type="ECO:0000256" key="6">
    <source>
        <dbReference type="SAM" id="Phobius"/>
    </source>
</evidence>
<dbReference type="GO" id="GO:0009246">
    <property type="term" value="P:enterobacterial common antigen biosynthetic process"/>
    <property type="evidence" value="ECO:0007669"/>
    <property type="project" value="InterPro"/>
</dbReference>
<feature type="transmembrane region" description="Helical" evidence="6">
    <location>
        <begin position="228"/>
        <end position="253"/>
    </location>
</feature>
<feature type="transmembrane region" description="Helical" evidence="6">
    <location>
        <begin position="56"/>
        <end position="77"/>
    </location>
</feature>
<evidence type="ECO:0000256" key="2">
    <source>
        <dbReference type="ARBA" id="ARBA00022475"/>
    </source>
</evidence>
<dbReference type="PANTHER" id="PTHR30250">
    <property type="entry name" value="PST FAMILY PREDICTED COLANIC ACID TRANSPORTER"/>
    <property type="match status" value="1"/>
</dbReference>
<dbReference type="AlphaFoldDB" id="A0AAC9LQ65"/>
<feature type="transmembrane region" description="Helical" evidence="6">
    <location>
        <begin position="21"/>
        <end position="44"/>
    </location>
</feature>
<evidence type="ECO:0000256" key="5">
    <source>
        <dbReference type="ARBA" id="ARBA00023136"/>
    </source>
</evidence>
<evidence type="ECO:0000256" key="3">
    <source>
        <dbReference type="ARBA" id="ARBA00022692"/>
    </source>
</evidence>
<feature type="transmembrane region" description="Helical" evidence="6">
    <location>
        <begin position="158"/>
        <end position="179"/>
    </location>
</feature>
<dbReference type="RefSeq" id="WP_076733836.1">
    <property type="nucleotide sequence ID" value="NZ_CP019352.1"/>
</dbReference>
<evidence type="ECO:0000256" key="4">
    <source>
        <dbReference type="ARBA" id="ARBA00022989"/>
    </source>
</evidence>
<comment type="subcellular location">
    <subcellularLocation>
        <location evidence="1">Cell membrane</location>
        <topology evidence="1">Multi-pass membrane protein</topology>
    </subcellularLocation>
</comment>
<feature type="transmembrane region" description="Helical" evidence="6">
    <location>
        <begin position="126"/>
        <end position="146"/>
    </location>
</feature>